<dbReference type="SUPFAM" id="SSF53850">
    <property type="entry name" value="Periplasmic binding protein-like II"/>
    <property type="match status" value="1"/>
</dbReference>
<dbReference type="PANTHER" id="PTHR35936:SF25">
    <property type="entry name" value="ABC TRANSPORTER SUBSTRATE-BINDING PROTEIN"/>
    <property type="match status" value="1"/>
</dbReference>
<sequence length="249" mass="27799">MLKLSGLLPLLLLLSGLWLAPTWAGTRLQLITTDYPPYCAADLPEQGVFTALAQAAFNAGGYETEVVFKPWARALAEIKAGKHDAILAVWFQSERNKFLAFTDPLWLNRIGFMGRVGEPADTQHLSTLRGRKIGVVRGYANPPEFEAANLTVDEAVDDETNLKKLLGGRVDLALVDKALAEHLIRNRIPEADGRLEWREPPIATMPLYVALSRSKPGYEQRLLAFNRGLAEIRRTGEYERILKRHGITQ</sequence>
<name>A0ABQ5YDU4_9NEIS</name>
<keyword evidence="4" id="KW-1185">Reference proteome</keyword>
<dbReference type="Pfam" id="PF00497">
    <property type="entry name" value="SBP_bac_3"/>
    <property type="match status" value="1"/>
</dbReference>
<feature type="domain" description="Solute-binding protein family 3/N-terminal" evidence="2">
    <location>
        <begin position="27"/>
        <end position="247"/>
    </location>
</feature>
<comment type="caution">
    <text evidence="3">The sequence shown here is derived from an EMBL/GenBank/DDBJ whole genome shotgun (WGS) entry which is preliminary data.</text>
</comment>
<organism evidence="3 4">
    <name type="scientific">Chitinimonas prasina</name>
    <dbReference type="NCBI Taxonomy" id="1434937"/>
    <lineage>
        <taxon>Bacteria</taxon>
        <taxon>Pseudomonadati</taxon>
        <taxon>Pseudomonadota</taxon>
        <taxon>Betaproteobacteria</taxon>
        <taxon>Neisseriales</taxon>
        <taxon>Chitinibacteraceae</taxon>
        <taxon>Chitinimonas</taxon>
    </lineage>
</organism>
<dbReference type="Proteomes" id="UP001156706">
    <property type="component" value="Unassembled WGS sequence"/>
</dbReference>
<keyword evidence="1" id="KW-0732">Signal</keyword>
<dbReference type="PANTHER" id="PTHR35936">
    <property type="entry name" value="MEMBRANE-BOUND LYTIC MUREIN TRANSGLYCOSYLASE F"/>
    <property type="match status" value="1"/>
</dbReference>
<dbReference type="Gene3D" id="3.40.190.10">
    <property type="entry name" value="Periplasmic binding protein-like II"/>
    <property type="match status" value="2"/>
</dbReference>
<evidence type="ECO:0000313" key="4">
    <source>
        <dbReference type="Proteomes" id="UP001156706"/>
    </source>
</evidence>
<gene>
    <name evidence="3" type="ORF">GCM10007907_19320</name>
</gene>
<dbReference type="RefSeq" id="WP_284196253.1">
    <property type="nucleotide sequence ID" value="NZ_BSOG01000002.1"/>
</dbReference>
<evidence type="ECO:0000256" key="1">
    <source>
        <dbReference type="ARBA" id="ARBA00022729"/>
    </source>
</evidence>
<protein>
    <submittedName>
        <fullName evidence="3">ABC transporter substrate-binding protein</fullName>
    </submittedName>
</protein>
<reference evidence="4" key="1">
    <citation type="journal article" date="2019" name="Int. J. Syst. Evol. Microbiol.">
        <title>The Global Catalogue of Microorganisms (GCM) 10K type strain sequencing project: providing services to taxonomists for standard genome sequencing and annotation.</title>
        <authorList>
            <consortium name="The Broad Institute Genomics Platform"/>
            <consortium name="The Broad Institute Genome Sequencing Center for Infectious Disease"/>
            <person name="Wu L."/>
            <person name="Ma J."/>
        </authorList>
    </citation>
    <scope>NUCLEOTIDE SEQUENCE [LARGE SCALE GENOMIC DNA]</scope>
    <source>
        <strain evidence="4">NBRC 110044</strain>
    </source>
</reference>
<accession>A0ABQ5YDU4</accession>
<proteinExistence type="predicted"/>
<dbReference type="InterPro" id="IPR001638">
    <property type="entry name" value="Solute-binding_3/MltF_N"/>
</dbReference>
<dbReference type="SMART" id="SM00062">
    <property type="entry name" value="PBPb"/>
    <property type="match status" value="1"/>
</dbReference>
<evidence type="ECO:0000259" key="2">
    <source>
        <dbReference type="SMART" id="SM00062"/>
    </source>
</evidence>
<dbReference type="EMBL" id="BSOG01000002">
    <property type="protein sequence ID" value="GLR13142.1"/>
    <property type="molecule type" value="Genomic_DNA"/>
</dbReference>
<evidence type="ECO:0000313" key="3">
    <source>
        <dbReference type="EMBL" id="GLR13142.1"/>
    </source>
</evidence>